<accession>A0A7J6UVM2</accession>
<keyword evidence="3" id="KW-1185">Reference proteome</keyword>
<evidence type="ECO:0000256" key="1">
    <source>
        <dbReference type="SAM" id="MobiDB-lite"/>
    </source>
</evidence>
<dbReference type="Proteomes" id="UP000554482">
    <property type="component" value="Unassembled WGS sequence"/>
</dbReference>
<dbReference type="AlphaFoldDB" id="A0A7J6UVM2"/>
<feature type="region of interest" description="Disordered" evidence="1">
    <location>
        <begin position="137"/>
        <end position="160"/>
    </location>
</feature>
<gene>
    <name evidence="2" type="ORF">FRX31_033759</name>
</gene>
<feature type="compositionally biased region" description="Basic and acidic residues" evidence="1">
    <location>
        <begin position="137"/>
        <end position="158"/>
    </location>
</feature>
<evidence type="ECO:0000313" key="3">
    <source>
        <dbReference type="Proteomes" id="UP000554482"/>
    </source>
</evidence>
<comment type="caution">
    <text evidence="2">The sequence shown here is derived from an EMBL/GenBank/DDBJ whole genome shotgun (WGS) entry which is preliminary data.</text>
</comment>
<protein>
    <submittedName>
        <fullName evidence="2">Uncharacterized protein</fullName>
    </submittedName>
</protein>
<evidence type="ECO:0000313" key="2">
    <source>
        <dbReference type="EMBL" id="KAF5176654.1"/>
    </source>
</evidence>
<name>A0A7J6UVM2_THATH</name>
<sequence>MSFPSIPPNFISLQKLQQLRLQEKEDANKKKEDEERETSLKGEEENQNKVTDKAIASDKFSNHKKWYKGGREEVGTSKTVEPVDFEKSKKGKEKEEEITKPTIFNGLYNKKKWHNEGWIRKEEVGFLKTHEPVDFEESEMIKEKEKEENQEKLREESFNGKGETVLGLKSYYQQRHELSN</sequence>
<organism evidence="2 3">
    <name type="scientific">Thalictrum thalictroides</name>
    <name type="common">Rue-anemone</name>
    <name type="synonym">Anemone thalictroides</name>
    <dbReference type="NCBI Taxonomy" id="46969"/>
    <lineage>
        <taxon>Eukaryota</taxon>
        <taxon>Viridiplantae</taxon>
        <taxon>Streptophyta</taxon>
        <taxon>Embryophyta</taxon>
        <taxon>Tracheophyta</taxon>
        <taxon>Spermatophyta</taxon>
        <taxon>Magnoliopsida</taxon>
        <taxon>Ranunculales</taxon>
        <taxon>Ranunculaceae</taxon>
        <taxon>Thalictroideae</taxon>
        <taxon>Thalictrum</taxon>
    </lineage>
</organism>
<feature type="region of interest" description="Disordered" evidence="1">
    <location>
        <begin position="22"/>
        <end position="56"/>
    </location>
</feature>
<dbReference type="EMBL" id="JABWDY010042435">
    <property type="protein sequence ID" value="KAF5176654.1"/>
    <property type="molecule type" value="Genomic_DNA"/>
</dbReference>
<reference evidence="2 3" key="1">
    <citation type="submission" date="2020-06" db="EMBL/GenBank/DDBJ databases">
        <title>Transcriptomic and genomic resources for Thalictrum thalictroides and T. hernandezii: Facilitating candidate gene discovery in an emerging model plant lineage.</title>
        <authorList>
            <person name="Arias T."/>
            <person name="Riano-Pachon D.M."/>
            <person name="Di Stilio V.S."/>
        </authorList>
    </citation>
    <scope>NUCLEOTIDE SEQUENCE [LARGE SCALE GENOMIC DNA]</scope>
    <source>
        <strain evidence="3">cv. WT478/WT964</strain>
        <tissue evidence="2">Leaves</tissue>
    </source>
</reference>
<proteinExistence type="predicted"/>